<dbReference type="InterPro" id="IPR013815">
    <property type="entry name" value="ATP_grasp_subdomain_1"/>
</dbReference>
<dbReference type="PANTHER" id="PTHR43585:SF2">
    <property type="entry name" value="ATP-GRASP ENZYME FSQD"/>
    <property type="match status" value="1"/>
</dbReference>
<evidence type="ECO:0000256" key="2">
    <source>
        <dbReference type="ARBA" id="ARBA00022741"/>
    </source>
</evidence>
<keyword evidence="3 4" id="KW-0067">ATP-binding</keyword>
<keyword evidence="2 4" id="KW-0547">Nucleotide-binding</keyword>
<dbReference type="PROSITE" id="PS50975">
    <property type="entry name" value="ATP_GRASP"/>
    <property type="match status" value="1"/>
</dbReference>
<dbReference type="Gene3D" id="3.40.50.20">
    <property type="match status" value="1"/>
</dbReference>
<dbReference type="GO" id="GO:0005524">
    <property type="term" value="F:ATP binding"/>
    <property type="evidence" value="ECO:0007669"/>
    <property type="project" value="UniProtKB-UniRule"/>
</dbReference>
<dbReference type="SUPFAM" id="SSF56059">
    <property type="entry name" value="Glutathione synthetase ATP-binding domain-like"/>
    <property type="match status" value="1"/>
</dbReference>
<dbReference type="PANTHER" id="PTHR43585">
    <property type="entry name" value="FUMIPYRROLE BIOSYNTHESIS PROTEIN C"/>
    <property type="match status" value="1"/>
</dbReference>
<dbReference type="Gene3D" id="3.30.470.20">
    <property type="entry name" value="ATP-grasp fold, B domain"/>
    <property type="match status" value="1"/>
</dbReference>
<accession>A0A419HQU1</accession>
<comment type="caution">
    <text evidence="6">The sequence shown here is derived from an EMBL/GenBank/DDBJ whole genome shotgun (WGS) entry which is preliminary data.</text>
</comment>
<evidence type="ECO:0000313" key="7">
    <source>
        <dbReference type="Proteomes" id="UP000285112"/>
    </source>
</evidence>
<dbReference type="Pfam" id="PF18603">
    <property type="entry name" value="LAL_C2"/>
    <property type="match status" value="1"/>
</dbReference>
<dbReference type="GO" id="GO:0016874">
    <property type="term" value="F:ligase activity"/>
    <property type="evidence" value="ECO:0007669"/>
    <property type="project" value="UniProtKB-KW"/>
</dbReference>
<organism evidence="6 7">
    <name type="scientific">Amycolatopsis panacis</name>
    <dbReference type="NCBI Taxonomy" id="2340917"/>
    <lineage>
        <taxon>Bacteria</taxon>
        <taxon>Bacillati</taxon>
        <taxon>Actinomycetota</taxon>
        <taxon>Actinomycetes</taxon>
        <taxon>Pseudonocardiales</taxon>
        <taxon>Pseudonocardiaceae</taxon>
        <taxon>Amycolatopsis</taxon>
    </lineage>
</organism>
<evidence type="ECO:0000313" key="6">
    <source>
        <dbReference type="EMBL" id="RJQ78869.1"/>
    </source>
</evidence>
<dbReference type="Pfam" id="PF13535">
    <property type="entry name" value="ATP-grasp_4"/>
    <property type="match status" value="1"/>
</dbReference>
<feature type="domain" description="ATP-grasp" evidence="5">
    <location>
        <begin position="149"/>
        <end position="344"/>
    </location>
</feature>
<reference evidence="6 7" key="1">
    <citation type="submission" date="2018-09" db="EMBL/GenBank/DDBJ databases">
        <title>YIM PH 21725 draft genome.</title>
        <authorList>
            <person name="Miao C."/>
        </authorList>
    </citation>
    <scope>NUCLEOTIDE SEQUENCE [LARGE SCALE GENOMIC DNA]</scope>
    <source>
        <strain evidence="7">YIM PH21725</strain>
    </source>
</reference>
<keyword evidence="7" id="KW-1185">Reference proteome</keyword>
<dbReference type="InterPro" id="IPR052032">
    <property type="entry name" value="ATP-dep_AA_Ligase"/>
</dbReference>
<evidence type="ECO:0000256" key="1">
    <source>
        <dbReference type="ARBA" id="ARBA00022598"/>
    </source>
</evidence>
<dbReference type="AlphaFoldDB" id="A0A419HQU1"/>
<name>A0A419HQU1_9PSEU</name>
<protein>
    <submittedName>
        <fullName evidence="6">ATP-grasp domain-containing protein</fullName>
    </submittedName>
</protein>
<evidence type="ECO:0000256" key="4">
    <source>
        <dbReference type="PROSITE-ProRule" id="PRU00409"/>
    </source>
</evidence>
<dbReference type="Proteomes" id="UP000285112">
    <property type="component" value="Unassembled WGS sequence"/>
</dbReference>
<sequence length="450" mass="48347">MSKNAQVSVFPSSVNSHQRGVGIVLEGESAEVIPRAVSQVLAVGGGSDLQPRLRAMFPGLRTVALCRAAALGWVQKPGENQAVVVLNDDSPVERWIAAGRHINAEFPIDRIVAMADLDQDKAAAIAADLGVGFYSPEVVERVHNKVEMRRRLRERGVDRLPYRDLTSAAEARDFFAEAGPPLIVKPSRGRASAGVTVVTEPAQLDAAYHRAATEHAPRVEPSSPIGERFVEGPEYSVECLSHRGHHYVFAVNEEFKDSVSKVEYGHVVPARIDAEIETALVAYVRECLTALGIEHGITHSELIFGPDGPVFLETHLRQAGDEIPHLIADATGLDMADFFLRQVAGEDIGTLPELIARRDRPQYTAAAAIRYLVPPAEGVLEGIDGWDGVAALPGVRAHAQSAEAGAALNGLESSYSRLGHVRVRAADPAAALQLLDKAFAAITVRVRPAA</sequence>
<dbReference type="EMBL" id="QZFV01000127">
    <property type="protein sequence ID" value="RJQ78869.1"/>
    <property type="molecule type" value="Genomic_DNA"/>
</dbReference>
<dbReference type="Gene3D" id="3.30.1490.20">
    <property type="entry name" value="ATP-grasp fold, A domain"/>
    <property type="match status" value="1"/>
</dbReference>
<keyword evidence="1" id="KW-0436">Ligase</keyword>
<dbReference type="InterPro" id="IPR011761">
    <property type="entry name" value="ATP-grasp"/>
</dbReference>
<dbReference type="InterPro" id="IPR040570">
    <property type="entry name" value="LAL_C2"/>
</dbReference>
<evidence type="ECO:0000259" key="5">
    <source>
        <dbReference type="PROSITE" id="PS50975"/>
    </source>
</evidence>
<dbReference type="GO" id="GO:0046872">
    <property type="term" value="F:metal ion binding"/>
    <property type="evidence" value="ECO:0007669"/>
    <property type="project" value="InterPro"/>
</dbReference>
<proteinExistence type="predicted"/>
<gene>
    <name evidence="6" type="ORF">D5S19_27215</name>
</gene>
<evidence type="ECO:0000256" key="3">
    <source>
        <dbReference type="ARBA" id="ARBA00022840"/>
    </source>
</evidence>